<dbReference type="InterPro" id="IPR036388">
    <property type="entry name" value="WH-like_DNA-bd_sf"/>
</dbReference>
<dbReference type="PANTHER" id="PTHR43133:SF60">
    <property type="entry name" value="RNA POLYMERASE SIGMA FACTOR SIGV"/>
    <property type="match status" value="1"/>
</dbReference>
<dbReference type="InterPro" id="IPR013249">
    <property type="entry name" value="RNA_pol_sigma70_r4_t2"/>
</dbReference>
<evidence type="ECO:0000256" key="1">
    <source>
        <dbReference type="ARBA" id="ARBA00010641"/>
    </source>
</evidence>
<keyword evidence="4" id="KW-0804">Transcription</keyword>
<dbReference type="GO" id="GO:0006352">
    <property type="term" value="P:DNA-templated transcription initiation"/>
    <property type="evidence" value="ECO:0007669"/>
    <property type="project" value="InterPro"/>
</dbReference>
<evidence type="ECO:0000259" key="6">
    <source>
        <dbReference type="Pfam" id="PF08281"/>
    </source>
</evidence>
<dbReference type="Gene3D" id="1.10.10.10">
    <property type="entry name" value="Winged helix-like DNA-binding domain superfamily/Winged helix DNA-binding domain"/>
    <property type="match status" value="1"/>
</dbReference>
<evidence type="ECO:0000313" key="7">
    <source>
        <dbReference type="EMBL" id="QBP42182.1"/>
    </source>
</evidence>
<dbReference type="EMBL" id="CP038015">
    <property type="protein sequence ID" value="QBP42182.1"/>
    <property type="molecule type" value="Genomic_DNA"/>
</dbReference>
<dbReference type="SUPFAM" id="SSF88659">
    <property type="entry name" value="Sigma3 and sigma4 domains of RNA polymerase sigma factors"/>
    <property type="match status" value="1"/>
</dbReference>
<comment type="similarity">
    <text evidence="1">Belongs to the sigma-70 factor family. ECF subfamily.</text>
</comment>
<dbReference type="AlphaFoldDB" id="A0A4P7A085"/>
<dbReference type="PANTHER" id="PTHR43133">
    <property type="entry name" value="RNA POLYMERASE ECF-TYPE SIGMA FACTO"/>
    <property type="match status" value="1"/>
</dbReference>
<evidence type="ECO:0000256" key="2">
    <source>
        <dbReference type="ARBA" id="ARBA00023015"/>
    </source>
</evidence>
<dbReference type="CDD" id="cd06171">
    <property type="entry name" value="Sigma70_r4"/>
    <property type="match status" value="1"/>
</dbReference>
<organism evidence="7 8">
    <name type="scientific">Paenisporosarcina antarctica</name>
    <dbReference type="NCBI Taxonomy" id="417367"/>
    <lineage>
        <taxon>Bacteria</taxon>
        <taxon>Bacillati</taxon>
        <taxon>Bacillota</taxon>
        <taxon>Bacilli</taxon>
        <taxon>Bacillales</taxon>
        <taxon>Caryophanaceae</taxon>
        <taxon>Paenisporosarcina</taxon>
    </lineage>
</organism>
<dbReference type="InterPro" id="IPR013324">
    <property type="entry name" value="RNA_pol_sigma_r3/r4-like"/>
</dbReference>
<feature type="domain" description="RNA polymerase sigma-70 region 2" evidence="5">
    <location>
        <begin position="9"/>
        <end position="75"/>
    </location>
</feature>
<keyword evidence="2" id="KW-0805">Transcription regulation</keyword>
<dbReference type="KEGG" id="panc:E2636_13945"/>
<dbReference type="Pfam" id="PF04542">
    <property type="entry name" value="Sigma70_r2"/>
    <property type="match status" value="1"/>
</dbReference>
<gene>
    <name evidence="7" type="ORF">E2636_13945</name>
</gene>
<dbReference type="GO" id="GO:0003677">
    <property type="term" value="F:DNA binding"/>
    <property type="evidence" value="ECO:0007669"/>
    <property type="project" value="InterPro"/>
</dbReference>
<keyword evidence="8" id="KW-1185">Reference proteome</keyword>
<sequence>MNEPLEKVYEEYQRYIYHLCLKLTRNQTEAEDLMQEVWVKVVRYQAYIKDVDHVKAWLTTICLNTFRDRYRKTVRRSKHILNQPEQLDVPVLDLIPSHALSTEDMLEKDDLSQMVQQKIAALDHIYKTTVLYFYVYQYSLVEIAALMKVSIGTVKSRLFRAKQRLKEMMIADTNAVEYLPA</sequence>
<evidence type="ECO:0000313" key="8">
    <source>
        <dbReference type="Proteomes" id="UP000294292"/>
    </source>
</evidence>
<dbReference type="Proteomes" id="UP000294292">
    <property type="component" value="Chromosome"/>
</dbReference>
<dbReference type="InterPro" id="IPR013325">
    <property type="entry name" value="RNA_pol_sigma_r2"/>
</dbReference>
<dbReference type="Gene3D" id="1.10.1740.10">
    <property type="match status" value="1"/>
</dbReference>
<dbReference type="NCBIfam" id="TIGR02937">
    <property type="entry name" value="sigma70-ECF"/>
    <property type="match status" value="1"/>
</dbReference>
<name>A0A4P7A085_9BACL</name>
<protein>
    <submittedName>
        <fullName evidence="7">RNA polymerase sigma factor</fullName>
    </submittedName>
</protein>
<reference evidence="7 8" key="1">
    <citation type="submission" date="2019-03" db="EMBL/GenBank/DDBJ databases">
        <title>Complete genome sequence of Paenisporosarcina antarctica CGMCC 1.6503T.</title>
        <authorList>
            <person name="Rong J.-C."/>
            <person name="Chi N.-Y."/>
            <person name="Zhang Q.-F."/>
        </authorList>
    </citation>
    <scope>NUCLEOTIDE SEQUENCE [LARGE SCALE GENOMIC DNA]</scope>
    <source>
        <strain evidence="7 8">CGMCC 1.6503</strain>
    </source>
</reference>
<keyword evidence="3" id="KW-0731">Sigma factor</keyword>
<evidence type="ECO:0000256" key="3">
    <source>
        <dbReference type="ARBA" id="ARBA00023082"/>
    </source>
</evidence>
<dbReference type="Pfam" id="PF08281">
    <property type="entry name" value="Sigma70_r4_2"/>
    <property type="match status" value="1"/>
</dbReference>
<feature type="domain" description="RNA polymerase sigma factor 70 region 4 type 2" evidence="6">
    <location>
        <begin position="113"/>
        <end position="165"/>
    </location>
</feature>
<dbReference type="InterPro" id="IPR014284">
    <property type="entry name" value="RNA_pol_sigma-70_dom"/>
</dbReference>
<dbReference type="GO" id="GO:0016987">
    <property type="term" value="F:sigma factor activity"/>
    <property type="evidence" value="ECO:0007669"/>
    <property type="project" value="UniProtKB-KW"/>
</dbReference>
<accession>A0A4P7A085</accession>
<evidence type="ECO:0000256" key="4">
    <source>
        <dbReference type="ARBA" id="ARBA00023163"/>
    </source>
</evidence>
<proteinExistence type="inferred from homology"/>
<dbReference type="OrthoDB" id="9794508at2"/>
<dbReference type="InterPro" id="IPR007627">
    <property type="entry name" value="RNA_pol_sigma70_r2"/>
</dbReference>
<evidence type="ECO:0000259" key="5">
    <source>
        <dbReference type="Pfam" id="PF04542"/>
    </source>
</evidence>
<dbReference type="InterPro" id="IPR039425">
    <property type="entry name" value="RNA_pol_sigma-70-like"/>
</dbReference>
<dbReference type="SUPFAM" id="SSF88946">
    <property type="entry name" value="Sigma2 domain of RNA polymerase sigma factors"/>
    <property type="match status" value="1"/>
</dbReference>
<dbReference type="RefSeq" id="WP_134210738.1">
    <property type="nucleotide sequence ID" value="NZ_CP038015.1"/>
</dbReference>